<sequence length="461" mass="53357">MDEYDSRPDPRLEVSLCEDDEKYDLRVGEGHFEYIGLVLIFNQTEFESNPDNPDDVCESRSEEPGKEIQELMEELGFKVFYYKDLKRTQITNTIGKFAAMRRRDKKKFASLMVFFLSHGNIVNIESDFHEILKTRDYDLLISDTWKNFEHTDSWNNKPKIFVFQTCRGKDLVEGVKVEQRRSSHAKIDFNIDNLNDFETDGVCNTEGLFAQSGSGIMEATEESASFVSNDREPNRQPINIQRRRIYNPLNELSFNTNTSDIRSLPIPFTEPKFSDLLIFHPTYQGATSFTEISHIPFISTMLQNIRNDIFTKDLLSIFQKIQQEIAYNYHASDRAQRDAAVFESSDLEGSRQMPSIQSTLTGKVCYTNPRSEQLGRVMSSCRLPNDYNMTTGKGKAIIFANKYNGMCNYPPMPYVTCDVNGLKRSFDFIKCDVNEYWDLSYTELRDCLEECKFLMETPGSF</sequence>
<dbReference type="Gene3D" id="3.40.50.1460">
    <property type="match status" value="1"/>
</dbReference>
<feature type="domain" description="Caspase family p20" evidence="2">
    <location>
        <begin position="36"/>
        <end position="170"/>
    </location>
</feature>
<dbReference type="PRINTS" id="PR00376">
    <property type="entry name" value="IL1BCENZYME"/>
</dbReference>
<name>A0A336MJR4_CULSO</name>
<dbReference type="PANTHER" id="PTHR22576">
    <property type="entry name" value="MUCOSA ASSOCIATED LYMPHOID TISSUE LYMPHOMA TRANSLOCATION PROTEIN 1/PARACASPASE"/>
    <property type="match status" value="1"/>
</dbReference>
<reference evidence="3" key="1">
    <citation type="submission" date="2018-07" db="EMBL/GenBank/DDBJ databases">
        <authorList>
            <person name="Quirk P.G."/>
            <person name="Krulwich T.A."/>
        </authorList>
    </citation>
    <scope>NUCLEOTIDE SEQUENCE</scope>
</reference>
<proteinExistence type="inferred from homology"/>
<accession>A0A336MJR4</accession>
<dbReference type="EMBL" id="UFQT01001037">
    <property type="protein sequence ID" value="SSX28597.1"/>
    <property type="molecule type" value="Genomic_DNA"/>
</dbReference>
<dbReference type="GO" id="GO:0006508">
    <property type="term" value="P:proteolysis"/>
    <property type="evidence" value="ECO:0007669"/>
    <property type="project" value="InterPro"/>
</dbReference>
<comment type="similarity">
    <text evidence="1">Belongs to the peptidase C14A family.</text>
</comment>
<dbReference type="PROSITE" id="PS50208">
    <property type="entry name" value="CASPASE_P20"/>
    <property type="match status" value="1"/>
</dbReference>
<dbReference type="Gene3D" id="3.30.70.1470">
    <property type="entry name" value="Caspase-like"/>
    <property type="match status" value="1"/>
</dbReference>
<dbReference type="SUPFAM" id="SSF52129">
    <property type="entry name" value="Caspase-like"/>
    <property type="match status" value="1"/>
</dbReference>
<protein>
    <submittedName>
        <fullName evidence="3">CSON000272 protein</fullName>
    </submittedName>
</protein>
<dbReference type="GO" id="GO:0004197">
    <property type="term" value="F:cysteine-type endopeptidase activity"/>
    <property type="evidence" value="ECO:0007669"/>
    <property type="project" value="InterPro"/>
</dbReference>
<evidence type="ECO:0000256" key="1">
    <source>
        <dbReference type="ARBA" id="ARBA00010134"/>
    </source>
</evidence>
<evidence type="ECO:0000259" key="2">
    <source>
        <dbReference type="PROSITE" id="PS50208"/>
    </source>
</evidence>
<dbReference type="VEuPathDB" id="VectorBase:CSON000272"/>
<organism evidence="3">
    <name type="scientific">Culicoides sonorensis</name>
    <name type="common">Biting midge</name>
    <dbReference type="NCBI Taxonomy" id="179676"/>
    <lineage>
        <taxon>Eukaryota</taxon>
        <taxon>Metazoa</taxon>
        <taxon>Ecdysozoa</taxon>
        <taxon>Arthropoda</taxon>
        <taxon>Hexapoda</taxon>
        <taxon>Insecta</taxon>
        <taxon>Pterygota</taxon>
        <taxon>Neoptera</taxon>
        <taxon>Endopterygota</taxon>
        <taxon>Diptera</taxon>
        <taxon>Nematocera</taxon>
        <taxon>Chironomoidea</taxon>
        <taxon>Ceratopogonidae</taxon>
        <taxon>Ceratopogoninae</taxon>
        <taxon>Culicoides</taxon>
        <taxon>Monoculicoides</taxon>
    </lineage>
</organism>
<dbReference type="Pfam" id="PF00656">
    <property type="entry name" value="Peptidase_C14"/>
    <property type="match status" value="1"/>
</dbReference>
<dbReference type="AlphaFoldDB" id="A0A336MJR4"/>
<dbReference type="SMART" id="SM00115">
    <property type="entry name" value="CASc"/>
    <property type="match status" value="1"/>
</dbReference>
<dbReference type="InterPro" id="IPR052039">
    <property type="entry name" value="Caspase-related_regulators"/>
</dbReference>
<evidence type="ECO:0000313" key="3">
    <source>
        <dbReference type="EMBL" id="SSX28597.1"/>
    </source>
</evidence>
<dbReference type="PANTHER" id="PTHR22576:SF41">
    <property type="entry name" value="CASPASE 14, APOPTOSIS-RELATED CYSTEINE PEPTIDASE"/>
    <property type="match status" value="1"/>
</dbReference>
<dbReference type="InterPro" id="IPR001309">
    <property type="entry name" value="Pept_C14_p20"/>
</dbReference>
<dbReference type="InterPro" id="IPR015917">
    <property type="entry name" value="Pept_C14A"/>
</dbReference>
<dbReference type="InterPro" id="IPR029030">
    <property type="entry name" value="Caspase-like_dom_sf"/>
</dbReference>
<dbReference type="InterPro" id="IPR011600">
    <property type="entry name" value="Pept_C14_caspase"/>
</dbReference>
<gene>
    <name evidence="3" type="primary">CSON000272</name>
</gene>